<name>A0A1S3I7P7_LINAN</name>
<dbReference type="GeneID" id="106161807"/>
<evidence type="ECO:0000256" key="1">
    <source>
        <dbReference type="SAM" id="MobiDB-lite"/>
    </source>
</evidence>
<dbReference type="KEGG" id="lak:106161807"/>
<gene>
    <name evidence="3" type="primary">LOC106161807</name>
</gene>
<accession>A0A1S3I7P7</accession>
<organism evidence="2 3">
    <name type="scientific">Lingula anatina</name>
    <name type="common">Brachiopod</name>
    <name type="synonym">Lingula unguis</name>
    <dbReference type="NCBI Taxonomy" id="7574"/>
    <lineage>
        <taxon>Eukaryota</taxon>
        <taxon>Metazoa</taxon>
        <taxon>Spiralia</taxon>
        <taxon>Lophotrochozoa</taxon>
        <taxon>Brachiopoda</taxon>
        <taxon>Linguliformea</taxon>
        <taxon>Lingulata</taxon>
        <taxon>Lingulida</taxon>
        <taxon>Linguloidea</taxon>
        <taxon>Lingulidae</taxon>
        <taxon>Lingula</taxon>
    </lineage>
</organism>
<keyword evidence="2" id="KW-1185">Reference proteome</keyword>
<evidence type="ECO:0000313" key="2">
    <source>
        <dbReference type="Proteomes" id="UP000085678"/>
    </source>
</evidence>
<feature type="region of interest" description="Disordered" evidence="1">
    <location>
        <begin position="369"/>
        <end position="411"/>
    </location>
</feature>
<protein>
    <submittedName>
        <fullName evidence="3">Uncharacterized protein LOC106161807</fullName>
    </submittedName>
</protein>
<dbReference type="Proteomes" id="UP000085678">
    <property type="component" value="Unplaced"/>
</dbReference>
<feature type="compositionally biased region" description="Basic and acidic residues" evidence="1">
    <location>
        <begin position="331"/>
        <end position="348"/>
    </location>
</feature>
<sequence>MAGIDLNIPLVYRLKEEDLEKNDITLAEEYGYKKSQEKKRRSDDLLCLPETQKEEISTKENLYDSNVQELADVSNNKESSKIVGAEEVDAISPRRKNVFGTVLPKKEKFNINAAKPVVETHSRFFTKSTAPKLKNKRESVFDHFELQQGIDKDTTTSTNSNPKADIINTASYVKDCKNSVQEKLNINQEIKTTLQTNTIVEMESNADSQEAKVRKSSFMWNKFSSSFSSRPKENDVKHVPLSSSQASLSQFKAVKMSEKSINDAQVVNSEEIILGEKSDSSEIDSLSQTSEKIGPLSLFYSLDTITDSQGQPGLSQSQLLSSQTSNTASDWSEKSGFGERDLSQEAKDPTVTEVLGLIQDEDDISASLAANSQSSVSSESKLKSQSCRSVGLCSSVSSTPKSGSGEISEEY</sequence>
<feature type="region of interest" description="Disordered" evidence="1">
    <location>
        <begin position="309"/>
        <end position="348"/>
    </location>
</feature>
<proteinExistence type="predicted"/>
<dbReference type="AlphaFoldDB" id="A0A1S3I7P7"/>
<dbReference type="RefSeq" id="XP_013394290.1">
    <property type="nucleotide sequence ID" value="XM_013538836.1"/>
</dbReference>
<dbReference type="InParanoid" id="A0A1S3I7P7"/>
<feature type="compositionally biased region" description="Low complexity" evidence="1">
    <location>
        <begin position="309"/>
        <end position="323"/>
    </location>
</feature>
<feature type="compositionally biased region" description="Low complexity" evidence="1">
    <location>
        <begin position="369"/>
        <end position="386"/>
    </location>
</feature>
<evidence type="ECO:0000313" key="3">
    <source>
        <dbReference type="RefSeq" id="XP_013394290.1"/>
    </source>
</evidence>
<reference evidence="3" key="1">
    <citation type="submission" date="2025-08" db="UniProtKB">
        <authorList>
            <consortium name="RefSeq"/>
        </authorList>
    </citation>
    <scope>IDENTIFICATION</scope>
    <source>
        <tissue evidence="3">Gonads</tissue>
    </source>
</reference>
<feature type="compositionally biased region" description="Low complexity" evidence="1">
    <location>
        <begin position="394"/>
        <end position="404"/>
    </location>
</feature>